<dbReference type="RefSeq" id="WP_222992338.1">
    <property type="nucleotide sequence ID" value="NZ_JAINVV010000011.1"/>
</dbReference>
<evidence type="ECO:0000313" key="5">
    <source>
        <dbReference type="EMBL" id="MBY8825241.1"/>
    </source>
</evidence>
<proteinExistence type="predicted"/>
<evidence type="ECO:0000256" key="1">
    <source>
        <dbReference type="ARBA" id="ARBA00023015"/>
    </source>
</evidence>
<keyword evidence="6" id="KW-1185">Reference proteome</keyword>
<dbReference type="InterPro" id="IPR019885">
    <property type="entry name" value="Tscrpt_reg_HTH_AsnC-type_CS"/>
</dbReference>
<dbReference type="SMART" id="SM00344">
    <property type="entry name" value="HTH_ASNC"/>
    <property type="match status" value="1"/>
</dbReference>
<dbReference type="CDD" id="cd00090">
    <property type="entry name" value="HTH_ARSR"/>
    <property type="match status" value="1"/>
</dbReference>
<dbReference type="InterPro" id="IPR000485">
    <property type="entry name" value="AsnC-type_HTH_dom"/>
</dbReference>
<sequence>MQQKIADPIDRRILKALIADARISNADLAERVGLSPSPCLRRVRRMEEAGIIRGYTARVDPAVDGWTMSAILVIRLSRQHEDEIDMFEDAVRGWDEVIECHLVAGTPDYVLKVMSSGLDSYERFIKEKVARLKCVASIETNFVMSTIKERRA</sequence>
<dbReference type="InterPro" id="IPR036390">
    <property type="entry name" value="WH_DNA-bd_sf"/>
</dbReference>
<dbReference type="PANTHER" id="PTHR30154:SF34">
    <property type="entry name" value="TRANSCRIPTIONAL REGULATOR AZLB"/>
    <property type="match status" value="1"/>
</dbReference>
<name>A0ABS7PVS0_9SPHN</name>
<organism evidence="5 6">
    <name type="scientific">Sphingomonas colocasiae</name>
    <dbReference type="NCBI Taxonomy" id="1848973"/>
    <lineage>
        <taxon>Bacteria</taxon>
        <taxon>Pseudomonadati</taxon>
        <taxon>Pseudomonadota</taxon>
        <taxon>Alphaproteobacteria</taxon>
        <taxon>Sphingomonadales</taxon>
        <taxon>Sphingomonadaceae</taxon>
        <taxon>Sphingomonas</taxon>
    </lineage>
</organism>
<dbReference type="InterPro" id="IPR011991">
    <property type="entry name" value="ArsR-like_HTH"/>
</dbReference>
<dbReference type="PANTHER" id="PTHR30154">
    <property type="entry name" value="LEUCINE-RESPONSIVE REGULATORY PROTEIN"/>
    <property type="match status" value="1"/>
</dbReference>
<dbReference type="Pfam" id="PF01037">
    <property type="entry name" value="AsnC_trans_reg"/>
    <property type="match status" value="1"/>
</dbReference>
<protein>
    <submittedName>
        <fullName evidence="5">Lrp/AsnC family transcriptional regulator</fullName>
    </submittedName>
</protein>
<keyword evidence="3" id="KW-0804">Transcription</keyword>
<evidence type="ECO:0000256" key="2">
    <source>
        <dbReference type="ARBA" id="ARBA00023125"/>
    </source>
</evidence>
<dbReference type="SUPFAM" id="SSF54909">
    <property type="entry name" value="Dimeric alpha+beta barrel"/>
    <property type="match status" value="1"/>
</dbReference>
<dbReference type="Gene3D" id="3.30.70.920">
    <property type="match status" value="1"/>
</dbReference>
<evidence type="ECO:0000313" key="6">
    <source>
        <dbReference type="Proteomes" id="UP000706039"/>
    </source>
</evidence>
<dbReference type="PROSITE" id="PS00519">
    <property type="entry name" value="HTH_ASNC_1"/>
    <property type="match status" value="1"/>
</dbReference>
<keyword evidence="2" id="KW-0238">DNA-binding</keyword>
<dbReference type="InterPro" id="IPR011008">
    <property type="entry name" value="Dimeric_a/b-barrel"/>
</dbReference>
<dbReference type="InterPro" id="IPR019888">
    <property type="entry name" value="Tscrpt_reg_AsnC-like"/>
</dbReference>
<dbReference type="Gene3D" id="1.10.10.10">
    <property type="entry name" value="Winged helix-like DNA-binding domain superfamily/Winged helix DNA-binding domain"/>
    <property type="match status" value="1"/>
</dbReference>
<dbReference type="PROSITE" id="PS50956">
    <property type="entry name" value="HTH_ASNC_2"/>
    <property type="match status" value="1"/>
</dbReference>
<dbReference type="InterPro" id="IPR036388">
    <property type="entry name" value="WH-like_DNA-bd_sf"/>
</dbReference>
<evidence type="ECO:0000256" key="3">
    <source>
        <dbReference type="ARBA" id="ARBA00023163"/>
    </source>
</evidence>
<evidence type="ECO:0000259" key="4">
    <source>
        <dbReference type="PROSITE" id="PS50956"/>
    </source>
</evidence>
<comment type="caution">
    <text evidence="5">The sequence shown here is derived from an EMBL/GenBank/DDBJ whole genome shotgun (WGS) entry which is preliminary data.</text>
</comment>
<keyword evidence="1" id="KW-0805">Transcription regulation</keyword>
<dbReference type="InterPro" id="IPR019887">
    <property type="entry name" value="Tscrpt_reg_AsnC/Lrp_C"/>
</dbReference>
<dbReference type="SUPFAM" id="SSF46785">
    <property type="entry name" value="Winged helix' DNA-binding domain"/>
    <property type="match status" value="1"/>
</dbReference>
<dbReference type="Proteomes" id="UP000706039">
    <property type="component" value="Unassembled WGS sequence"/>
</dbReference>
<dbReference type="EMBL" id="JAINVV010000011">
    <property type="protein sequence ID" value="MBY8825241.1"/>
    <property type="molecule type" value="Genomic_DNA"/>
</dbReference>
<feature type="domain" description="HTH asnC-type" evidence="4">
    <location>
        <begin position="6"/>
        <end position="67"/>
    </location>
</feature>
<accession>A0ABS7PVS0</accession>
<gene>
    <name evidence="5" type="ORF">K7G82_23260</name>
</gene>
<dbReference type="Pfam" id="PF13412">
    <property type="entry name" value="HTH_24"/>
    <property type="match status" value="1"/>
</dbReference>
<dbReference type="PRINTS" id="PR00033">
    <property type="entry name" value="HTHASNC"/>
</dbReference>
<reference evidence="5 6" key="1">
    <citation type="submission" date="2021-08" db="EMBL/GenBank/DDBJ databases">
        <authorList>
            <person name="Tuo L."/>
        </authorList>
    </citation>
    <scope>NUCLEOTIDE SEQUENCE [LARGE SCALE GENOMIC DNA]</scope>
    <source>
        <strain evidence="5 6">JCM 31229</strain>
    </source>
</reference>